<name>W2T4K4_NECAM</name>
<dbReference type="Proteomes" id="UP000053676">
    <property type="component" value="Unassembled WGS sequence"/>
</dbReference>
<gene>
    <name evidence="1" type="ORF">NECAME_00485</name>
</gene>
<proteinExistence type="predicted"/>
<evidence type="ECO:0000313" key="1">
    <source>
        <dbReference type="EMBL" id="ETN76960.1"/>
    </source>
</evidence>
<sequence length="80" mass="9140">MVTVALMQRQEVTTLLPDRWFGTNRRHPITSIIPGSTTHSRIMKVNKLVSDVFAGCKNREKIHRLPALVHPEEVDQLRAP</sequence>
<keyword evidence="2" id="KW-1185">Reference proteome</keyword>
<evidence type="ECO:0000313" key="2">
    <source>
        <dbReference type="Proteomes" id="UP000053676"/>
    </source>
</evidence>
<accession>W2T4K4</accession>
<organism evidence="1 2">
    <name type="scientific">Necator americanus</name>
    <name type="common">Human hookworm</name>
    <dbReference type="NCBI Taxonomy" id="51031"/>
    <lineage>
        <taxon>Eukaryota</taxon>
        <taxon>Metazoa</taxon>
        <taxon>Ecdysozoa</taxon>
        <taxon>Nematoda</taxon>
        <taxon>Chromadorea</taxon>
        <taxon>Rhabditida</taxon>
        <taxon>Rhabditina</taxon>
        <taxon>Rhabditomorpha</taxon>
        <taxon>Strongyloidea</taxon>
        <taxon>Ancylostomatidae</taxon>
        <taxon>Bunostominae</taxon>
        <taxon>Necator</taxon>
    </lineage>
</organism>
<protein>
    <submittedName>
        <fullName evidence="1">Toxin-antitoxin system, antitoxin component, ArsR domain protein</fullName>
    </submittedName>
</protein>
<dbReference type="KEGG" id="nai:NECAME_00485"/>
<dbReference type="EMBL" id="KI660200">
    <property type="protein sequence ID" value="ETN76960.1"/>
    <property type="molecule type" value="Genomic_DNA"/>
</dbReference>
<reference evidence="2" key="1">
    <citation type="journal article" date="2014" name="Nat. Genet.">
        <title>Genome of the human hookworm Necator americanus.</title>
        <authorList>
            <person name="Tang Y.T."/>
            <person name="Gao X."/>
            <person name="Rosa B.A."/>
            <person name="Abubucker S."/>
            <person name="Hallsworth-Pepin K."/>
            <person name="Martin J."/>
            <person name="Tyagi R."/>
            <person name="Heizer E."/>
            <person name="Zhang X."/>
            <person name="Bhonagiri-Palsikar V."/>
            <person name="Minx P."/>
            <person name="Warren W.C."/>
            <person name="Wang Q."/>
            <person name="Zhan B."/>
            <person name="Hotez P.J."/>
            <person name="Sternberg P.W."/>
            <person name="Dougall A."/>
            <person name="Gaze S.T."/>
            <person name="Mulvenna J."/>
            <person name="Sotillo J."/>
            <person name="Ranganathan S."/>
            <person name="Rabelo E.M."/>
            <person name="Wilson R.K."/>
            <person name="Felgner P.L."/>
            <person name="Bethony J."/>
            <person name="Hawdon J.M."/>
            <person name="Gasser R.B."/>
            <person name="Loukas A."/>
            <person name="Mitreva M."/>
        </authorList>
    </citation>
    <scope>NUCLEOTIDE SEQUENCE [LARGE SCALE GENOMIC DNA]</scope>
</reference>
<dbReference type="AlphaFoldDB" id="W2T4K4"/>